<keyword evidence="3" id="KW-1185">Reference proteome</keyword>
<proteinExistence type="predicted"/>
<dbReference type="EMBL" id="BEZZ01000776">
    <property type="protein sequence ID" value="GCC36035.1"/>
    <property type="molecule type" value="Genomic_DNA"/>
</dbReference>
<dbReference type="AlphaFoldDB" id="A0A401T083"/>
<feature type="compositionally biased region" description="Basic and acidic residues" evidence="1">
    <location>
        <begin position="12"/>
        <end position="22"/>
    </location>
</feature>
<evidence type="ECO:0000256" key="1">
    <source>
        <dbReference type="SAM" id="MobiDB-lite"/>
    </source>
</evidence>
<protein>
    <submittedName>
        <fullName evidence="2">Uncharacterized protein</fullName>
    </submittedName>
</protein>
<gene>
    <name evidence="2" type="ORF">chiPu_0014526</name>
</gene>
<organism evidence="2 3">
    <name type="scientific">Chiloscyllium punctatum</name>
    <name type="common">Brownbanded bambooshark</name>
    <name type="synonym">Hemiscyllium punctatum</name>
    <dbReference type="NCBI Taxonomy" id="137246"/>
    <lineage>
        <taxon>Eukaryota</taxon>
        <taxon>Metazoa</taxon>
        <taxon>Chordata</taxon>
        <taxon>Craniata</taxon>
        <taxon>Vertebrata</taxon>
        <taxon>Chondrichthyes</taxon>
        <taxon>Elasmobranchii</taxon>
        <taxon>Galeomorphii</taxon>
        <taxon>Galeoidea</taxon>
        <taxon>Orectolobiformes</taxon>
        <taxon>Hemiscylliidae</taxon>
        <taxon>Chiloscyllium</taxon>
    </lineage>
</organism>
<evidence type="ECO:0000313" key="2">
    <source>
        <dbReference type="EMBL" id="GCC36035.1"/>
    </source>
</evidence>
<dbReference type="Proteomes" id="UP000287033">
    <property type="component" value="Unassembled WGS sequence"/>
</dbReference>
<reference evidence="2 3" key="1">
    <citation type="journal article" date="2018" name="Nat. Ecol. Evol.">
        <title>Shark genomes provide insights into elasmobranch evolution and the origin of vertebrates.</title>
        <authorList>
            <person name="Hara Y"/>
            <person name="Yamaguchi K"/>
            <person name="Onimaru K"/>
            <person name="Kadota M"/>
            <person name="Koyanagi M"/>
            <person name="Keeley SD"/>
            <person name="Tatsumi K"/>
            <person name="Tanaka K"/>
            <person name="Motone F"/>
            <person name="Kageyama Y"/>
            <person name="Nozu R"/>
            <person name="Adachi N"/>
            <person name="Nishimura O"/>
            <person name="Nakagawa R"/>
            <person name="Tanegashima C"/>
            <person name="Kiyatake I"/>
            <person name="Matsumoto R"/>
            <person name="Murakumo K"/>
            <person name="Nishida K"/>
            <person name="Terakita A"/>
            <person name="Kuratani S"/>
            <person name="Sato K"/>
            <person name="Hyodo S Kuraku.S."/>
        </authorList>
    </citation>
    <scope>NUCLEOTIDE SEQUENCE [LARGE SCALE GENOMIC DNA]</scope>
</reference>
<sequence>MGPGYSSCQDPPKTERERERRKLSVRSSQELKRGPSKYQSLTGEPRGTLGSTFVRYHALTLIGDAPVHFCLLLWTPWLLQF</sequence>
<name>A0A401T083_CHIPU</name>
<dbReference type="OrthoDB" id="10569228at2759"/>
<comment type="caution">
    <text evidence="2">The sequence shown here is derived from an EMBL/GenBank/DDBJ whole genome shotgun (WGS) entry which is preliminary data.</text>
</comment>
<accession>A0A401T083</accession>
<feature type="region of interest" description="Disordered" evidence="1">
    <location>
        <begin position="1"/>
        <end position="48"/>
    </location>
</feature>
<evidence type="ECO:0000313" key="3">
    <source>
        <dbReference type="Proteomes" id="UP000287033"/>
    </source>
</evidence>